<dbReference type="eggNOG" id="COG2826">
    <property type="taxonomic scope" value="Bacteria"/>
</dbReference>
<sequence length="82" mass="9067">MCHTRHPRVIETLRQPRNHPQQKRKEGDLVIGTPGTGAIGTLVERTSRFVMLLHLPNGQTSEQVLAAIQETLPALPDHCDGP</sequence>
<protein>
    <submittedName>
        <fullName evidence="2">Putative transposase</fullName>
    </submittedName>
</protein>
<proteinExistence type="predicted"/>
<reference evidence="2 3" key="1">
    <citation type="submission" date="2011-12" db="EMBL/GenBank/DDBJ databases">
        <title>Whole genome shotgun sequence of Arthrobacter globiformis NBRC 12137.</title>
        <authorList>
            <person name="Miyazawa S."/>
            <person name="Hosoyama A."/>
            <person name="Tsuchikane K."/>
            <person name="Katsumata H."/>
            <person name="Yamazaki S."/>
            <person name="Fujita N."/>
        </authorList>
    </citation>
    <scope>NUCLEOTIDE SEQUENCE [LARGE SCALE GENOMIC DNA]</scope>
    <source>
        <strain evidence="2 3">NBRC 12137</strain>
    </source>
</reference>
<organism evidence="2 3">
    <name type="scientific">Arthrobacter globiformis (strain ATCC 8010 / DSM 20124 / JCM 1332 / NBRC 12137 / NCIMB 8907 / NRRL B-2979 / 168)</name>
    <dbReference type="NCBI Taxonomy" id="1077972"/>
    <lineage>
        <taxon>Bacteria</taxon>
        <taxon>Bacillati</taxon>
        <taxon>Actinomycetota</taxon>
        <taxon>Actinomycetes</taxon>
        <taxon>Micrococcales</taxon>
        <taxon>Micrococcaceae</taxon>
        <taxon>Arthrobacter</taxon>
    </lineage>
</organism>
<keyword evidence="3" id="KW-1185">Reference proteome</keyword>
<evidence type="ECO:0000313" key="2">
    <source>
        <dbReference type="EMBL" id="GAB13247.1"/>
    </source>
</evidence>
<evidence type="ECO:0000256" key="1">
    <source>
        <dbReference type="SAM" id="MobiDB-lite"/>
    </source>
</evidence>
<accession>H0QK07</accession>
<dbReference type="EMBL" id="BAEG01000037">
    <property type="protein sequence ID" value="GAB13247.1"/>
    <property type="molecule type" value="Genomic_DNA"/>
</dbReference>
<evidence type="ECO:0000313" key="3">
    <source>
        <dbReference type="Proteomes" id="UP000003828"/>
    </source>
</evidence>
<name>H0QK07_ARTG1</name>
<feature type="region of interest" description="Disordered" evidence="1">
    <location>
        <begin position="1"/>
        <end position="32"/>
    </location>
</feature>
<dbReference type="Proteomes" id="UP000003828">
    <property type="component" value="Unassembled WGS sequence"/>
</dbReference>
<comment type="caution">
    <text evidence="2">The sequence shown here is derived from an EMBL/GenBank/DDBJ whole genome shotgun (WGS) entry which is preliminary data.</text>
</comment>
<gene>
    <name evidence="2" type="ORF">ARGLB_037_00980</name>
</gene>
<dbReference type="AlphaFoldDB" id="H0QK07"/>
<dbReference type="STRING" id="1077972.ARGLB_037_00980"/>